<accession>A0A100XCH7</accession>
<comment type="similarity">
    <text evidence="1 5">Belongs to the thiolase-like superfamily. Thiolase family.</text>
</comment>
<keyword evidence="3 5" id="KW-0012">Acyltransferase</keyword>
<dbReference type="Gene3D" id="3.40.47.10">
    <property type="match status" value="2"/>
</dbReference>
<dbReference type="PIRSF" id="PIRSF000429">
    <property type="entry name" value="Ac-CoA_Ac_transf"/>
    <property type="match status" value="1"/>
</dbReference>
<feature type="active site" description="Proton acceptor" evidence="4">
    <location>
        <position position="366"/>
    </location>
</feature>
<name>A0A100XCH7_MYCTH</name>
<dbReference type="FunFam" id="3.40.47.10:FF:000010">
    <property type="entry name" value="Acetyl-CoA acetyltransferase (Thiolase)"/>
    <property type="match status" value="1"/>
</dbReference>
<dbReference type="AlphaFoldDB" id="A0A100XCH7"/>
<dbReference type="OMA" id="QCGSGIN"/>
<dbReference type="InterPro" id="IPR020613">
    <property type="entry name" value="Thiolase_CS"/>
</dbReference>
<dbReference type="InterPro" id="IPR020616">
    <property type="entry name" value="Thiolase_N"/>
</dbReference>
<dbReference type="Pfam" id="PF02803">
    <property type="entry name" value="Thiolase_C"/>
    <property type="match status" value="1"/>
</dbReference>
<dbReference type="SUPFAM" id="SSF53901">
    <property type="entry name" value="Thiolase-like"/>
    <property type="match status" value="2"/>
</dbReference>
<dbReference type="InterPro" id="IPR016039">
    <property type="entry name" value="Thiolase-like"/>
</dbReference>
<dbReference type="PROSITE" id="PS00737">
    <property type="entry name" value="THIOLASE_2"/>
    <property type="match status" value="1"/>
</dbReference>
<evidence type="ECO:0000259" key="7">
    <source>
        <dbReference type="Pfam" id="PF02803"/>
    </source>
</evidence>
<reference evidence="9" key="2">
    <citation type="submission" date="2016-02" db="EMBL/GenBank/DDBJ databases">
        <title>Draft genome sequence of five rapidly growing Mycobacterium species.</title>
        <authorList>
            <person name="Katahira K."/>
            <person name="Gotou Y."/>
            <person name="Iida K."/>
            <person name="Ogura Y."/>
            <person name="Hayashi T."/>
        </authorList>
    </citation>
    <scope>NUCLEOTIDE SEQUENCE [LARGE SCALE GENOMIC DNA]</scope>
    <source>
        <strain evidence="9">JCM6362</strain>
    </source>
</reference>
<organism evidence="8 9">
    <name type="scientific">Mycolicibacterium thermoresistibile</name>
    <name type="common">Mycobacterium thermoresistibile</name>
    <dbReference type="NCBI Taxonomy" id="1797"/>
    <lineage>
        <taxon>Bacteria</taxon>
        <taxon>Bacillati</taxon>
        <taxon>Actinomycetota</taxon>
        <taxon>Actinomycetes</taxon>
        <taxon>Mycobacteriales</taxon>
        <taxon>Mycobacteriaceae</taxon>
        <taxon>Mycolicibacterium</taxon>
    </lineage>
</organism>
<proteinExistence type="inferred from homology"/>
<dbReference type="EMBL" id="BCTB01000004">
    <property type="protein sequence ID" value="GAT14060.1"/>
    <property type="molecule type" value="Genomic_DNA"/>
</dbReference>
<evidence type="ECO:0000256" key="4">
    <source>
        <dbReference type="PIRSR" id="PIRSR000429-1"/>
    </source>
</evidence>
<evidence type="ECO:0000313" key="8">
    <source>
        <dbReference type="EMBL" id="GAT14060.1"/>
    </source>
</evidence>
<sequence>MRETVIVEAVRTAVGKRNGALADVHAADLSAVVLSELVERAGIDPELIDDVIWGCVSQVGDQSSNIGRYAVLAAGWPETIPGTTVNRACGSSQQALDFAVHAVMSGQQDVVVAGGVEVMSRVPLGAARATGMPYGPKVLERYDNFGFNQGISAELIAERWNLSRTRLDEYSAQSHERAAAAQSSGAFKDQIVPVFTDDAVVTEDEGIRRGTTVEKLATLKPAFTENGVIHAGNSSQISDGAAALLVMTAETAVTLGLTPIVRYRAGAVTGADPVLMLTGPIPATEKVLRKTGLNIDDIGVFEVNEAFAPVPLAWQAETGADPAKLNPLGGAIALGHPLGASGAVLMTRMVHHMRANGIRYGLQTMCEGGGTANATVVELLA</sequence>
<evidence type="ECO:0000256" key="5">
    <source>
        <dbReference type="RuleBase" id="RU003557"/>
    </source>
</evidence>
<gene>
    <name evidence="8" type="ORF">RMCT_1031</name>
</gene>
<dbReference type="CDD" id="cd00751">
    <property type="entry name" value="thiolase"/>
    <property type="match status" value="1"/>
</dbReference>
<dbReference type="OrthoDB" id="9764638at2"/>
<dbReference type="Pfam" id="PF00108">
    <property type="entry name" value="Thiolase_N"/>
    <property type="match status" value="1"/>
</dbReference>
<evidence type="ECO:0000256" key="3">
    <source>
        <dbReference type="ARBA" id="ARBA00023315"/>
    </source>
</evidence>
<dbReference type="PANTHER" id="PTHR43365">
    <property type="entry name" value="BLR7806 PROTEIN"/>
    <property type="match status" value="1"/>
</dbReference>
<feature type="domain" description="Thiolase C-terminal" evidence="7">
    <location>
        <begin position="258"/>
        <end position="378"/>
    </location>
</feature>
<evidence type="ECO:0000256" key="1">
    <source>
        <dbReference type="ARBA" id="ARBA00010982"/>
    </source>
</evidence>
<dbReference type="PANTHER" id="PTHR43365:SF1">
    <property type="entry name" value="ACETYL-COA C-ACYLTRANSFERASE"/>
    <property type="match status" value="1"/>
</dbReference>
<feature type="active site" description="Proton acceptor" evidence="4">
    <location>
        <position position="336"/>
    </location>
</feature>
<evidence type="ECO:0000259" key="6">
    <source>
        <dbReference type="Pfam" id="PF00108"/>
    </source>
</evidence>
<dbReference type="Proteomes" id="UP000069654">
    <property type="component" value="Unassembled WGS sequence"/>
</dbReference>
<feature type="domain" description="Thiolase N-terminal" evidence="6">
    <location>
        <begin position="5"/>
        <end position="249"/>
    </location>
</feature>
<dbReference type="RefSeq" id="WP_003927120.1">
    <property type="nucleotide sequence ID" value="NZ_BCTB01000004.1"/>
</dbReference>
<feature type="active site" description="Acyl-thioester intermediate" evidence="4">
    <location>
        <position position="89"/>
    </location>
</feature>
<evidence type="ECO:0000313" key="9">
    <source>
        <dbReference type="Proteomes" id="UP000069654"/>
    </source>
</evidence>
<dbReference type="NCBIfam" id="TIGR01930">
    <property type="entry name" value="AcCoA-C-Actrans"/>
    <property type="match status" value="1"/>
</dbReference>
<dbReference type="InterPro" id="IPR002155">
    <property type="entry name" value="Thiolase"/>
</dbReference>
<keyword evidence="2 5" id="KW-0808">Transferase</keyword>
<reference evidence="8 9" key="1">
    <citation type="journal article" date="2016" name="Genome Announc.">
        <title>Draft Genome Sequences of Five Rapidly Growing Mycobacterium Species, M. thermoresistibile, M. fortuitum subsp. acetamidolyticum, M. canariasense, M. brisbanense, and M. novocastrense.</title>
        <authorList>
            <person name="Katahira K."/>
            <person name="Ogura Y."/>
            <person name="Gotoh Y."/>
            <person name="Hayashi T."/>
        </authorList>
    </citation>
    <scope>NUCLEOTIDE SEQUENCE [LARGE SCALE GENOMIC DNA]</scope>
    <source>
        <strain evidence="8 9">JCM6362</strain>
    </source>
</reference>
<protein>
    <submittedName>
        <fullName evidence="8">Acetyl-CoA acetyltransferase</fullName>
    </submittedName>
</protein>
<dbReference type="InterPro" id="IPR020617">
    <property type="entry name" value="Thiolase_C"/>
</dbReference>
<comment type="caution">
    <text evidence="8">The sequence shown here is derived from an EMBL/GenBank/DDBJ whole genome shotgun (WGS) entry which is preliminary data.</text>
</comment>
<evidence type="ECO:0000256" key="2">
    <source>
        <dbReference type="ARBA" id="ARBA00022679"/>
    </source>
</evidence>
<dbReference type="STRING" id="1797.RMCT_1031"/>
<dbReference type="GO" id="GO:0003988">
    <property type="term" value="F:acetyl-CoA C-acyltransferase activity"/>
    <property type="evidence" value="ECO:0007669"/>
    <property type="project" value="UniProtKB-ARBA"/>
</dbReference>